<dbReference type="InterPro" id="IPR009057">
    <property type="entry name" value="Homeodomain-like_sf"/>
</dbReference>
<feature type="region of interest" description="Disordered" evidence="4">
    <location>
        <begin position="101"/>
        <end position="140"/>
    </location>
</feature>
<dbReference type="PANTHER" id="PTHR47893">
    <property type="entry name" value="REGULATORY PROTEIN PCHR"/>
    <property type="match status" value="1"/>
</dbReference>
<name>A0ABS3XW74_9ACTN</name>
<accession>A0ABS3XW74</accession>
<evidence type="ECO:0000313" key="7">
    <source>
        <dbReference type="Proteomes" id="UP000721954"/>
    </source>
</evidence>
<feature type="compositionally biased region" description="Low complexity" evidence="4">
    <location>
        <begin position="127"/>
        <end position="138"/>
    </location>
</feature>
<keyword evidence="2" id="KW-0238">DNA-binding</keyword>
<keyword evidence="7" id="KW-1185">Reference proteome</keyword>
<feature type="compositionally biased region" description="Low complexity" evidence="4">
    <location>
        <begin position="110"/>
        <end position="119"/>
    </location>
</feature>
<keyword evidence="3" id="KW-0804">Transcription</keyword>
<gene>
    <name evidence="6" type="ORF">JW613_14785</name>
</gene>
<dbReference type="Proteomes" id="UP000721954">
    <property type="component" value="Unassembled WGS sequence"/>
</dbReference>
<dbReference type="PROSITE" id="PS01124">
    <property type="entry name" value="HTH_ARAC_FAMILY_2"/>
    <property type="match status" value="1"/>
</dbReference>
<dbReference type="SMART" id="SM00342">
    <property type="entry name" value="HTH_ARAC"/>
    <property type="match status" value="1"/>
</dbReference>
<evidence type="ECO:0000256" key="3">
    <source>
        <dbReference type="ARBA" id="ARBA00023163"/>
    </source>
</evidence>
<evidence type="ECO:0000256" key="2">
    <source>
        <dbReference type="ARBA" id="ARBA00023125"/>
    </source>
</evidence>
<dbReference type="PROSITE" id="PS00041">
    <property type="entry name" value="HTH_ARAC_FAMILY_1"/>
    <property type="match status" value="1"/>
</dbReference>
<dbReference type="Gene3D" id="1.10.10.60">
    <property type="entry name" value="Homeodomain-like"/>
    <property type="match status" value="1"/>
</dbReference>
<dbReference type="InterPro" id="IPR053142">
    <property type="entry name" value="PchR_regulatory_protein"/>
</dbReference>
<evidence type="ECO:0000256" key="1">
    <source>
        <dbReference type="ARBA" id="ARBA00023015"/>
    </source>
</evidence>
<keyword evidence="1" id="KW-0805">Transcription regulation</keyword>
<feature type="region of interest" description="Disordered" evidence="4">
    <location>
        <begin position="1"/>
        <end position="35"/>
    </location>
</feature>
<sequence>MEGRRVEADDQQRHAADRQHQQPTARRQFDIGQDRPPFVYAATTVATLQPPTDYRLGLTPRPPQPLVRPRSWHLHGIRRGPRLPIVQLVRTACDRSGDDTVLTSHTLPNAQARPASRSAPVRRIRRQQPPATAPGPRAAADHHRALFARVQSFVWAHLGDPELRPDTIAAAHHISTRSLHRLFRSQGCTVSSWVRRQRLNRARRDLADPKLAHRTIQTIAATWGFTRAADFTRAFRTAYGVPPQDFRTGALRADHDLGTP</sequence>
<feature type="compositionally biased region" description="Basic and acidic residues" evidence="4">
    <location>
        <begin position="1"/>
        <end position="20"/>
    </location>
</feature>
<proteinExistence type="predicted"/>
<dbReference type="InterPro" id="IPR018062">
    <property type="entry name" value="HTH_AraC-typ_CS"/>
</dbReference>
<evidence type="ECO:0000259" key="5">
    <source>
        <dbReference type="PROSITE" id="PS01124"/>
    </source>
</evidence>
<evidence type="ECO:0000256" key="4">
    <source>
        <dbReference type="SAM" id="MobiDB-lite"/>
    </source>
</evidence>
<dbReference type="PANTHER" id="PTHR47893:SF1">
    <property type="entry name" value="REGULATORY PROTEIN PCHR"/>
    <property type="match status" value="1"/>
</dbReference>
<feature type="domain" description="HTH araC/xylS-type" evidence="5">
    <location>
        <begin position="148"/>
        <end position="249"/>
    </location>
</feature>
<organism evidence="6 7">
    <name type="scientific">Streptomyces smyrnaeus</name>
    <dbReference type="NCBI Taxonomy" id="1387713"/>
    <lineage>
        <taxon>Bacteria</taxon>
        <taxon>Bacillati</taxon>
        <taxon>Actinomycetota</taxon>
        <taxon>Actinomycetes</taxon>
        <taxon>Kitasatosporales</taxon>
        <taxon>Streptomycetaceae</taxon>
        <taxon>Streptomyces</taxon>
    </lineage>
</organism>
<dbReference type="InterPro" id="IPR018060">
    <property type="entry name" value="HTH_AraC"/>
</dbReference>
<dbReference type="EMBL" id="JAFFZM010000008">
    <property type="protein sequence ID" value="MBO8199553.1"/>
    <property type="molecule type" value="Genomic_DNA"/>
</dbReference>
<comment type="caution">
    <text evidence="6">The sequence shown here is derived from an EMBL/GenBank/DDBJ whole genome shotgun (WGS) entry which is preliminary data.</text>
</comment>
<reference evidence="6 7" key="1">
    <citation type="submission" date="2021-02" db="EMBL/GenBank/DDBJ databases">
        <title>Streptomyces spirodelae sp. nov., isolated from duckweed.</title>
        <authorList>
            <person name="Saimee Y."/>
            <person name="Duangmal K."/>
        </authorList>
    </citation>
    <scope>NUCLEOTIDE SEQUENCE [LARGE SCALE GENOMIC DNA]</scope>
    <source>
        <strain evidence="6 7">DSM 42105</strain>
    </source>
</reference>
<evidence type="ECO:0000313" key="6">
    <source>
        <dbReference type="EMBL" id="MBO8199553.1"/>
    </source>
</evidence>
<dbReference type="SUPFAM" id="SSF46689">
    <property type="entry name" value="Homeodomain-like"/>
    <property type="match status" value="1"/>
</dbReference>
<dbReference type="Pfam" id="PF12833">
    <property type="entry name" value="HTH_18"/>
    <property type="match status" value="1"/>
</dbReference>
<protein>
    <submittedName>
        <fullName evidence="6">Helix-turn-helix domain-containing protein</fullName>
    </submittedName>
</protein>